<dbReference type="SMART" id="SM01329">
    <property type="entry name" value="Iso_dh"/>
    <property type="match status" value="1"/>
</dbReference>
<keyword evidence="11 14" id="KW-0520">NAD</keyword>
<feature type="binding site" evidence="14">
    <location>
        <position position="242"/>
    </location>
    <ligand>
        <name>Mg(2+)</name>
        <dbReference type="ChEBI" id="CHEBI:18420"/>
    </ligand>
</feature>
<feature type="site" description="Important for catalysis" evidence="14">
    <location>
        <position position="135"/>
    </location>
</feature>
<keyword evidence="13 14" id="KW-0100">Branched-chain amino acid biosynthesis</keyword>
<comment type="similarity">
    <text evidence="4 14">Belongs to the isocitrate and isopropylmalate dehydrogenases family. LeuB type 1 subfamily.</text>
</comment>
<feature type="binding site" evidence="14">
    <location>
        <begin position="276"/>
        <end position="288"/>
    </location>
    <ligand>
        <name>NAD(+)</name>
        <dbReference type="ChEBI" id="CHEBI:57540"/>
    </ligand>
</feature>
<dbReference type="Gene3D" id="3.40.718.10">
    <property type="entry name" value="Isopropylmalate Dehydrogenase"/>
    <property type="match status" value="1"/>
</dbReference>
<dbReference type="GO" id="GO:0005829">
    <property type="term" value="C:cytosol"/>
    <property type="evidence" value="ECO:0007669"/>
    <property type="project" value="TreeGrafter"/>
</dbReference>
<evidence type="ECO:0000256" key="9">
    <source>
        <dbReference type="ARBA" id="ARBA00022842"/>
    </source>
</evidence>
<dbReference type="GO" id="GO:0051287">
    <property type="term" value="F:NAD binding"/>
    <property type="evidence" value="ECO:0007669"/>
    <property type="project" value="InterPro"/>
</dbReference>
<feature type="binding site" evidence="14">
    <location>
        <position position="218"/>
    </location>
    <ligand>
        <name>Mg(2+)</name>
        <dbReference type="ChEBI" id="CHEBI:18420"/>
    </ligand>
</feature>
<dbReference type="PROSITE" id="PS00470">
    <property type="entry name" value="IDH_IMDH"/>
    <property type="match status" value="1"/>
</dbReference>
<evidence type="ECO:0000256" key="1">
    <source>
        <dbReference type="ARBA" id="ARBA00000624"/>
    </source>
</evidence>
<evidence type="ECO:0000256" key="7">
    <source>
        <dbReference type="ARBA" id="ARBA00022605"/>
    </source>
</evidence>
<dbReference type="NCBIfam" id="TIGR00169">
    <property type="entry name" value="leuB"/>
    <property type="match status" value="1"/>
</dbReference>
<feature type="site" description="Important for catalysis" evidence="14">
    <location>
        <position position="186"/>
    </location>
</feature>
<dbReference type="OrthoDB" id="9767905at2"/>
<evidence type="ECO:0000256" key="10">
    <source>
        <dbReference type="ARBA" id="ARBA00023002"/>
    </source>
</evidence>
<evidence type="ECO:0000313" key="18">
    <source>
        <dbReference type="Proteomes" id="UP000029995"/>
    </source>
</evidence>
<keyword evidence="14" id="KW-0963">Cytoplasm</keyword>
<evidence type="ECO:0000256" key="12">
    <source>
        <dbReference type="ARBA" id="ARBA00023211"/>
    </source>
</evidence>
<dbReference type="InterPro" id="IPR019818">
    <property type="entry name" value="IsoCit/isopropylmalate_DH_CS"/>
</dbReference>
<evidence type="ECO:0000313" key="17">
    <source>
        <dbReference type="EMBL" id="KGM35843.1"/>
    </source>
</evidence>
<dbReference type="PANTHER" id="PTHR42979">
    <property type="entry name" value="3-ISOPROPYLMALATE DEHYDROGENASE"/>
    <property type="match status" value="1"/>
</dbReference>
<comment type="caution">
    <text evidence="17">The sequence shown here is derived from an EMBL/GenBank/DDBJ whole genome shotgun (WGS) entry which is preliminary data.</text>
</comment>
<comment type="caution">
    <text evidence="14">Lacks conserved residue(s) required for the propagation of feature annotation.</text>
</comment>
<evidence type="ECO:0000256" key="4">
    <source>
        <dbReference type="ARBA" id="ARBA00008319"/>
    </source>
</evidence>
<evidence type="ECO:0000256" key="11">
    <source>
        <dbReference type="ARBA" id="ARBA00023027"/>
    </source>
</evidence>
<comment type="subcellular location">
    <subcellularLocation>
        <location evidence="14">Cytoplasm</location>
    </subcellularLocation>
</comment>
<evidence type="ECO:0000256" key="8">
    <source>
        <dbReference type="ARBA" id="ARBA00022723"/>
    </source>
</evidence>
<dbReference type="GO" id="GO:0003862">
    <property type="term" value="F:3-isopropylmalate dehydrogenase activity"/>
    <property type="evidence" value="ECO:0007669"/>
    <property type="project" value="UniProtKB-UniRule"/>
</dbReference>
<dbReference type="HAMAP" id="MF_01033">
    <property type="entry name" value="LeuB_type1"/>
    <property type="match status" value="1"/>
</dbReference>
<comment type="catalytic activity">
    <reaction evidence="1 14 15">
        <text>(2R,3S)-3-isopropylmalate + NAD(+) = 4-methyl-2-oxopentanoate + CO2 + NADH</text>
        <dbReference type="Rhea" id="RHEA:32271"/>
        <dbReference type="ChEBI" id="CHEBI:16526"/>
        <dbReference type="ChEBI" id="CHEBI:17865"/>
        <dbReference type="ChEBI" id="CHEBI:35121"/>
        <dbReference type="ChEBI" id="CHEBI:57540"/>
        <dbReference type="ChEBI" id="CHEBI:57945"/>
        <dbReference type="EC" id="1.1.1.85"/>
    </reaction>
</comment>
<keyword evidence="10 14" id="KW-0560">Oxidoreductase</keyword>
<dbReference type="EMBL" id="JANX01000009">
    <property type="protein sequence ID" value="KGM35843.1"/>
    <property type="molecule type" value="Genomic_DNA"/>
</dbReference>
<feature type="binding site" evidence="14">
    <location>
        <position position="218"/>
    </location>
    <ligand>
        <name>substrate</name>
    </ligand>
</feature>
<gene>
    <name evidence="14" type="primary">leuB</name>
    <name evidence="17" type="ORF">P409_02075</name>
</gene>
<comment type="cofactor">
    <cofactor evidence="2">
        <name>Mn(2+)</name>
        <dbReference type="ChEBI" id="CHEBI:29035"/>
    </cofactor>
</comment>
<name>A0A0A0DDC0_9PROT</name>
<comment type="pathway">
    <text evidence="3 14 15">Amino-acid biosynthesis; L-leucine biosynthesis; L-leucine from 3-methyl-2-oxobutanoate: step 3/4.</text>
</comment>
<keyword evidence="8 14" id="KW-0479">Metal-binding</keyword>
<reference evidence="17 18" key="1">
    <citation type="submission" date="2014-01" db="EMBL/GenBank/DDBJ databases">
        <title>Genome sequence determination for a cystic fibrosis isolate, Inquilinus limosus.</title>
        <authorList>
            <person name="Pino M."/>
            <person name="Di Conza J."/>
            <person name="Gutkind G."/>
        </authorList>
    </citation>
    <scope>NUCLEOTIDE SEQUENCE [LARGE SCALE GENOMIC DNA]</scope>
    <source>
        <strain evidence="17 18">MP06</strain>
    </source>
</reference>
<dbReference type="GO" id="GO:0000287">
    <property type="term" value="F:magnesium ion binding"/>
    <property type="evidence" value="ECO:0007669"/>
    <property type="project" value="InterPro"/>
</dbReference>
<dbReference type="AlphaFoldDB" id="A0A0A0DDC0"/>
<feature type="binding site" evidence="14">
    <location>
        <position position="128"/>
    </location>
    <ligand>
        <name>substrate</name>
    </ligand>
</feature>
<keyword evidence="9 14" id="KW-0460">Magnesium</keyword>
<feature type="binding site" evidence="14">
    <location>
        <position position="246"/>
    </location>
    <ligand>
        <name>Mg(2+)</name>
        <dbReference type="ChEBI" id="CHEBI:18420"/>
    </ligand>
</feature>
<dbReference type="InterPro" id="IPR024084">
    <property type="entry name" value="IsoPropMal-DH-like_dom"/>
</dbReference>
<dbReference type="EC" id="1.1.1.85" evidence="14"/>
<comment type="function">
    <text evidence="14 15">Catalyzes the oxidation of 3-carboxy-2-hydroxy-4-methylpentanoate (3-isopropylmalate) to 3-carboxy-4-methyl-2-oxopentanoate. The product decarboxylates to 4-methyl-2 oxopentanoate.</text>
</comment>
<dbReference type="SUPFAM" id="SSF53659">
    <property type="entry name" value="Isocitrate/Isopropylmalate dehydrogenase-like"/>
    <property type="match status" value="1"/>
</dbReference>
<evidence type="ECO:0000256" key="2">
    <source>
        <dbReference type="ARBA" id="ARBA00001936"/>
    </source>
</evidence>
<evidence type="ECO:0000256" key="13">
    <source>
        <dbReference type="ARBA" id="ARBA00023304"/>
    </source>
</evidence>
<comment type="subunit">
    <text evidence="5 14 15">Homodimer.</text>
</comment>
<dbReference type="UniPathway" id="UPA00048">
    <property type="reaction ID" value="UER00072"/>
</dbReference>
<keyword evidence="6 14" id="KW-0432">Leucine biosynthesis</keyword>
<evidence type="ECO:0000256" key="15">
    <source>
        <dbReference type="RuleBase" id="RU004445"/>
    </source>
</evidence>
<accession>A0A0A0DDC0</accession>
<feature type="domain" description="Isopropylmalate dehydrogenase-like" evidence="16">
    <location>
        <begin position="2"/>
        <end position="347"/>
    </location>
</feature>
<feature type="binding site" evidence="14">
    <location>
        <position position="100"/>
    </location>
    <ligand>
        <name>substrate</name>
    </ligand>
</feature>
<dbReference type="PANTHER" id="PTHR42979:SF1">
    <property type="entry name" value="3-ISOPROPYLMALATE DEHYDROGENASE"/>
    <property type="match status" value="1"/>
</dbReference>
<keyword evidence="7 14" id="KW-0028">Amino-acid biosynthesis</keyword>
<protein>
    <recommendedName>
        <fullName evidence="14">3-isopropylmalate dehydrogenase</fullName>
        <ecNumber evidence="14">1.1.1.85</ecNumber>
    </recommendedName>
    <alternativeName>
        <fullName evidence="14">3-IPM-DH</fullName>
    </alternativeName>
    <alternativeName>
        <fullName evidence="14">Beta-IPM dehydrogenase</fullName>
        <shortName evidence="14">IMDH</shortName>
    </alternativeName>
</protein>
<evidence type="ECO:0000259" key="16">
    <source>
        <dbReference type="SMART" id="SM01329"/>
    </source>
</evidence>
<dbReference type="FunFam" id="3.40.718.10:FF:000006">
    <property type="entry name" value="3-isopropylmalate dehydrogenase"/>
    <property type="match status" value="1"/>
</dbReference>
<keyword evidence="12 14" id="KW-0464">Manganese</keyword>
<dbReference type="Proteomes" id="UP000029995">
    <property type="component" value="Unassembled WGS sequence"/>
</dbReference>
<dbReference type="Pfam" id="PF00180">
    <property type="entry name" value="Iso_dh"/>
    <property type="match status" value="1"/>
</dbReference>
<evidence type="ECO:0000256" key="6">
    <source>
        <dbReference type="ARBA" id="ARBA00022430"/>
    </source>
</evidence>
<evidence type="ECO:0000256" key="3">
    <source>
        <dbReference type="ARBA" id="ARBA00004762"/>
    </source>
</evidence>
<evidence type="ECO:0000256" key="14">
    <source>
        <dbReference type="HAMAP-Rule" id="MF_01033"/>
    </source>
</evidence>
<organism evidence="17 18">
    <name type="scientific">Inquilinus limosus MP06</name>
    <dbReference type="NCBI Taxonomy" id="1398085"/>
    <lineage>
        <taxon>Bacteria</taxon>
        <taxon>Pseudomonadati</taxon>
        <taxon>Pseudomonadota</taxon>
        <taxon>Alphaproteobacteria</taxon>
        <taxon>Rhodospirillales</taxon>
        <taxon>Rhodospirillaceae</taxon>
        <taxon>Inquilinus</taxon>
    </lineage>
</organism>
<dbReference type="GO" id="GO:0009098">
    <property type="term" value="P:L-leucine biosynthetic process"/>
    <property type="evidence" value="ECO:0007669"/>
    <property type="project" value="UniProtKB-UniRule"/>
</dbReference>
<feature type="binding site" evidence="14">
    <location>
        <position position="90"/>
    </location>
    <ligand>
        <name>substrate</name>
    </ligand>
</feature>
<comment type="cofactor">
    <cofactor evidence="14 15">
        <name>Mg(2+)</name>
        <dbReference type="ChEBI" id="CHEBI:18420"/>
    </cofactor>
    <cofactor evidence="14 15">
        <name>Mn(2+)</name>
        <dbReference type="ChEBI" id="CHEBI:29035"/>
    </cofactor>
    <text evidence="14 15">Binds 1 Mg(2+) or Mn(2+) ion per subunit.</text>
</comment>
<evidence type="ECO:0000256" key="5">
    <source>
        <dbReference type="ARBA" id="ARBA00011738"/>
    </source>
</evidence>
<dbReference type="InterPro" id="IPR004429">
    <property type="entry name" value="Isopropylmalate_DH"/>
</dbReference>
<proteinExistence type="inferred from homology"/>
<sequence>MKIAIMAGDGIGPEVVRQAVKVLRVVAPQVETEDGLIGQAGVDAHGVPLPDETLALARRSDAILFGAAGVADEASIPRERRPGTGLLQLREALTLYANFRPAFMFPELIGASTLKPEVVDGLDLVILRELNGDVYFGKPRGIETRASGERVGINTMRYSESEIERIAHVAFRTARQRRRKVCSVDKANVLEAMQLWREVVTRVGRDYPDVELTHLFIDAAAMALMRNPKQFDVIVTGNMFGDILSDAAAMLTGSIGMLPSASLGLDRKGLYEPVHGSAPDIAGKDLANPLAAILSLAMMLRQSFGLEDQARRVEAAVRSVLAQGYRTGDIHQPGTRRVGTEEMGDAVVRALAA</sequence>